<dbReference type="HAMAP" id="MF_00149">
    <property type="entry name" value="DNA_mis_repair"/>
    <property type="match status" value="1"/>
</dbReference>
<dbReference type="InterPro" id="IPR014721">
    <property type="entry name" value="Ribsml_uS5_D2-typ_fold_subgr"/>
</dbReference>
<keyword evidence="4 5" id="KW-0234">DNA repair</keyword>
<dbReference type="InterPro" id="IPR002099">
    <property type="entry name" value="MutL/Mlh/PMS"/>
</dbReference>
<dbReference type="EMBL" id="CP036525">
    <property type="protein sequence ID" value="QDT05799.1"/>
    <property type="molecule type" value="Genomic_DNA"/>
</dbReference>
<sequence>MSTSTQRPLPTIRQLPPNLVNQIAAGEVIERPASVVKELVENSIDAGSHRIEVTIAGGGTELIRISDDGCGMTPEQLPLAIASHATSKLPDDDSLFSVRTLGFRGEALASIGSVSHMTIRSRTVGDDSGSEVQVRGGVIEPPAPCGCPVGTVIEIKNLFFNTPVRHRFLKTATTERGHIVEAFTRLALANPQVHFVLINNDKVVYDLPTSTRWSDRIGAFFGDEIASVLIPIRDVDDQVRISGYVCDPSVSRGNNRMQYLFLNGRHIRDRSLQHALGEAYRGLLMVGRFPVCFLRMDMPPELIDVNVHPTKLEVRFTDGGKVYARLLQTLRHQFLRTDMTQRVGPGSPSDDAPQSSIASAIQPPAGSAEQSEQLQRQSVIDWARTGTQTPTTTTNALPATGTPAFQPFSNGTASLPNHASMPSTGQAGGEIAHGPMPTAMPSPSGQPASDLAPWEIAGKQESESGLPESPSVCYLGFQVHNRYLVTQDETGMVVIDQHALHERVLYERVCNKVLGEGKSLEAQRLLVPEPVSLTPAERTAALDAKETLAKVGLEIDDFGGETIVIQSYPAMLRNGSPADMLRTVLEALISAGKQPDAKDLLNHLLSTIACKAAVKAGDPLAPEEIVSLLEQKDLYHDTHHCPHGRPTALFFSRDELDRMFGRLGPRGRS</sequence>
<dbReference type="Gene3D" id="3.30.565.10">
    <property type="entry name" value="Histidine kinase-like ATPase, C-terminal domain"/>
    <property type="match status" value="1"/>
</dbReference>
<evidence type="ECO:0000256" key="6">
    <source>
        <dbReference type="SAM" id="MobiDB-lite"/>
    </source>
</evidence>
<gene>
    <name evidence="5 9" type="primary">mutL</name>
    <name evidence="9" type="ORF">K227x_42040</name>
</gene>
<dbReference type="PANTHER" id="PTHR10073:SF12">
    <property type="entry name" value="DNA MISMATCH REPAIR PROTEIN MLH1"/>
    <property type="match status" value="1"/>
</dbReference>
<dbReference type="Gene3D" id="3.30.1540.20">
    <property type="entry name" value="MutL, C-terminal domain, dimerisation subdomain"/>
    <property type="match status" value="1"/>
</dbReference>
<dbReference type="NCBIfam" id="TIGR00585">
    <property type="entry name" value="mutl"/>
    <property type="match status" value="1"/>
</dbReference>
<dbReference type="Gene3D" id="3.30.1370.100">
    <property type="entry name" value="MutL, C-terminal domain, regulatory subdomain"/>
    <property type="match status" value="1"/>
</dbReference>
<dbReference type="Pfam" id="PF01119">
    <property type="entry name" value="DNA_mis_repair"/>
    <property type="match status" value="1"/>
</dbReference>
<dbReference type="KEGG" id="rlc:K227x_42040"/>
<evidence type="ECO:0000259" key="8">
    <source>
        <dbReference type="SMART" id="SM01340"/>
    </source>
</evidence>
<dbReference type="InterPro" id="IPR038973">
    <property type="entry name" value="MutL/Mlh/Pms-like"/>
</dbReference>
<feature type="compositionally biased region" description="Low complexity" evidence="6">
    <location>
        <begin position="385"/>
        <end position="404"/>
    </location>
</feature>
<accession>A0A517NF84</accession>
<dbReference type="InterPro" id="IPR042120">
    <property type="entry name" value="MutL_C_dimsub"/>
</dbReference>
<dbReference type="InterPro" id="IPR037198">
    <property type="entry name" value="MutL_C_sf"/>
</dbReference>
<keyword evidence="3 5" id="KW-0227">DNA damage</keyword>
<dbReference type="GO" id="GO:0006298">
    <property type="term" value="P:mismatch repair"/>
    <property type="evidence" value="ECO:0007669"/>
    <property type="project" value="UniProtKB-UniRule"/>
</dbReference>
<dbReference type="SUPFAM" id="SSF118116">
    <property type="entry name" value="DNA mismatch repair protein MutL"/>
    <property type="match status" value="1"/>
</dbReference>
<evidence type="ECO:0000256" key="1">
    <source>
        <dbReference type="ARBA" id="ARBA00006082"/>
    </source>
</evidence>
<dbReference type="GO" id="GO:0032300">
    <property type="term" value="C:mismatch repair complex"/>
    <property type="evidence" value="ECO:0007669"/>
    <property type="project" value="InterPro"/>
</dbReference>
<evidence type="ECO:0000313" key="10">
    <source>
        <dbReference type="Proteomes" id="UP000318538"/>
    </source>
</evidence>
<dbReference type="CDD" id="cd00782">
    <property type="entry name" value="MutL_Trans"/>
    <property type="match status" value="1"/>
</dbReference>
<dbReference type="RefSeq" id="WP_145172103.1">
    <property type="nucleotide sequence ID" value="NZ_CP036525.1"/>
</dbReference>
<dbReference type="SMART" id="SM01340">
    <property type="entry name" value="DNA_mis_repair"/>
    <property type="match status" value="1"/>
</dbReference>
<proteinExistence type="inferred from homology"/>
<dbReference type="PROSITE" id="PS00058">
    <property type="entry name" value="DNA_MISMATCH_REPAIR_1"/>
    <property type="match status" value="1"/>
</dbReference>
<feature type="compositionally biased region" description="Polar residues" evidence="6">
    <location>
        <begin position="368"/>
        <end position="378"/>
    </location>
</feature>
<name>A0A517NF84_9BACT</name>
<dbReference type="AlphaFoldDB" id="A0A517NF84"/>
<feature type="compositionally biased region" description="Polar residues" evidence="6">
    <location>
        <begin position="407"/>
        <end position="425"/>
    </location>
</feature>
<evidence type="ECO:0000256" key="4">
    <source>
        <dbReference type="ARBA" id="ARBA00023204"/>
    </source>
</evidence>
<comment type="similarity">
    <text evidence="1 5">Belongs to the DNA mismatch repair MutL/HexB family.</text>
</comment>
<dbReference type="GO" id="GO:0030983">
    <property type="term" value="F:mismatched DNA binding"/>
    <property type="evidence" value="ECO:0007669"/>
    <property type="project" value="InterPro"/>
</dbReference>
<organism evidence="9 10">
    <name type="scientific">Rubripirellula lacrimiformis</name>
    <dbReference type="NCBI Taxonomy" id="1930273"/>
    <lineage>
        <taxon>Bacteria</taxon>
        <taxon>Pseudomonadati</taxon>
        <taxon>Planctomycetota</taxon>
        <taxon>Planctomycetia</taxon>
        <taxon>Pirellulales</taxon>
        <taxon>Pirellulaceae</taxon>
        <taxon>Rubripirellula</taxon>
    </lineage>
</organism>
<dbReference type="InterPro" id="IPR014762">
    <property type="entry name" value="DNA_mismatch_repair_CS"/>
</dbReference>
<feature type="region of interest" description="Disordered" evidence="6">
    <location>
        <begin position="340"/>
        <end position="451"/>
    </location>
</feature>
<dbReference type="FunFam" id="3.30.565.10:FF:000003">
    <property type="entry name" value="DNA mismatch repair endonuclease MutL"/>
    <property type="match status" value="1"/>
</dbReference>
<evidence type="ECO:0000256" key="5">
    <source>
        <dbReference type="HAMAP-Rule" id="MF_00149"/>
    </source>
</evidence>
<dbReference type="InterPro" id="IPR020568">
    <property type="entry name" value="Ribosomal_Su5_D2-typ_SF"/>
</dbReference>
<dbReference type="PANTHER" id="PTHR10073">
    <property type="entry name" value="DNA MISMATCH REPAIR PROTEIN MLH, PMS, MUTL"/>
    <property type="match status" value="1"/>
</dbReference>
<dbReference type="SUPFAM" id="SSF55874">
    <property type="entry name" value="ATPase domain of HSP90 chaperone/DNA topoisomerase II/histidine kinase"/>
    <property type="match status" value="1"/>
</dbReference>
<dbReference type="GO" id="GO:0005524">
    <property type="term" value="F:ATP binding"/>
    <property type="evidence" value="ECO:0007669"/>
    <property type="project" value="InterPro"/>
</dbReference>
<dbReference type="SMART" id="SM00853">
    <property type="entry name" value="MutL_C"/>
    <property type="match status" value="1"/>
</dbReference>
<feature type="domain" description="MutL C-terminal dimerisation" evidence="7">
    <location>
        <begin position="475"/>
        <end position="620"/>
    </location>
</feature>
<reference evidence="9 10" key="1">
    <citation type="submission" date="2019-02" db="EMBL/GenBank/DDBJ databases">
        <title>Deep-cultivation of Planctomycetes and their phenomic and genomic characterization uncovers novel biology.</title>
        <authorList>
            <person name="Wiegand S."/>
            <person name="Jogler M."/>
            <person name="Boedeker C."/>
            <person name="Pinto D."/>
            <person name="Vollmers J."/>
            <person name="Rivas-Marin E."/>
            <person name="Kohn T."/>
            <person name="Peeters S.H."/>
            <person name="Heuer A."/>
            <person name="Rast P."/>
            <person name="Oberbeckmann S."/>
            <person name="Bunk B."/>
            <person name="Jeske O."/>
            <person name="Meyerdierks A."/>
            <person name="Storesund J.E."/>
            <person name="Kallscheuer N."/>
            <person name="Luecker S."/>
            <person name="Lage O.M."/>
            <person name="Pohl T."/>
            <person name="Merkel B.J."/>
            <person name="Hornburger P."/>
            <person name="Mueller R.-W."/>
            <person name="Bruemmer F."/>
            <person name="Labrenz M."/>
            <person name="Spormann A.M."/>
            <person name="Op den Camp H."/>
            <person name="Overmann J."/>
            <person name="Amann R."/>
            <person name="Jetten M.S.M."/>
            <person name="Mascher T."/>
            <person name="Medema M.H."/>
            <person name="Devos D.P."/>
            <person name="Kaster A.-K."/>
            <person name="Ovreas L."/>
            <person name="Rohde M."/>
            <person name="Galperin M.Y."/>
            <person name="Jogler C."/>
        </authorList>
    </citation>
    <scope>NUCLEOTIDE SEQUENCE [LARGE SCALE GENOMIC DNA]</scope>
    <source>
        <strain evidence="9 10">K22_7</strain>
    </source>
</reference>
<dbReference type="GO" id="GO:0016887">
    <property type="term" value="F:ATP hydrolysis activity"/>
    <property type="evidence" value="ECO:0007669"/>
    <property type="project" value="InterPro"/>
</dbReference>
<dbReference type="CDD" id="cd16926">
    <property type="entry name" value="HATPase_MutL-MLH-PMS-like"/>
    <property type="match status" value="1"/>
</dbReference>
<dbReference type="InterPro" id="IPR020667">
    <property type="entry name" value="DNA_mismatch_repair_MutL"/>
</dbReference>
<evidence type="ECO:0000256" key="2">
    <source>
        <dbReference type="ARBA" id="ARBA00021975"/>
    </source>
</evidence>
<comment type="function">
    <text evidence="5">This protein is involved in the repair of mismatches in DNA. It is required for dam-dependent methyl-directed DNA mismatch repair. May act as a 'molecular matchmaker', a protein that promotes the formation of a stable complex between two or more DNA-binding proteins in an ATP-dependent manner without itself being part of a final effector complex.</text>
</comment>
<dbReference type="InterPro" id="IPR014790">
    <property type="entry name" value="MutL_C"/>
</dbReference>
<dbReference type="SUPFAM" id="SSF54211">
    <property type="entry name" value="Ribosomal protein S5 domain 2-like"/>
    <property type="match status" value="1"/>
</dbReference>
<evidence type="ECO:0000313" key="9">
    <source>
        <dbReference type="EMBL" id="QDT05799.1"/>
    </source>
</evidence>
<keyword evidence="10" id="KW-1185">Reference proteome</keyword>
<evidence type="ECO:0000256" key="3">
    <source>
        <dbReference type="ARBA" id="ARBA00022763"/>
    </source>
</evidence>
<feature type="domain" description="DNA mismatch repair protein S5" evidence="8">
    <location>
        <begin position="217"/>
        <end position="335"/>
    </location>
</feature>
<protein>
    <recommendedName>
        <fullName evidence="2 5">DNA mismatch repair protein MutL</fullName>
    </recommendedName>
</protein>
<dbReference type="Gene3D" id="3.30.230.10">
    <property type="match status" value="1"/>
</dbReference>
<dbReference type="GO" id="GO:0140664">
    <property type="term" value="F:ATP-dependent DNA damage sensor activity"/>
    <property type="evidence" value="ECO:0007669"/>
    <property type="project" value="InterPro"/>
</dbReference>
<dbReference type="Pfam" id="PF08676">
    <property type="entry name" value="MutL_C"/>
    <property type="match status" value="1"/>
</dbReference>
<dbReference type="InterPro" id="IPR042121">
    <property type="entry name" value="MutL_C_regsub"/>
</dbReference>
<dbReference type="OrthoDB" id="9763467at2"/>
<evidence type="ECO:0000259" key="7">
    <source>
        <dbReference type="SMART" id="SM00853"/>
    </source>
</evidence>
<dbReference type="InterPro" id="IPR036890">
    <property type="entry name" value="HATPase_C_sf"/>
</dbReference>
<dbReference type="Proteomes" id="UP000318538">
    <property type="component" value="Chromosome"/>
</dbReference>
<dbReference type="Pfam" id="PF13589">
    <property type="entry name" value="HATPase_c_3"/>
    <property type="match status" value="1"/>
</dbReference>
<dbReference type="InterPro" id="IPR013507">
    <property type="entry name" value="DNA_mismatch_S5_2-like"/>
</dbReference>